<reference evidence="1 2" key="1">
    <citation type="journal article" date="2015" name="Sci. Rep.">
        <title>Genome of the facultative scuticociliatosis pathogen Pseudocohnilembus persalinus provides insight into its virulence through horizontal gene transfer.</title>
        <authorList>
            <person name="Xiong J."/>
            <person name="Wang G."/>
            <person name="Cheng J."/>
            <person name="Tian M."/>
            <person name="Pan X."/>
            <person name="Warren A."/>
            <person name="Jiang C."/>
            <person name="Yuan D."/>
            <person name="Miao W."/>
        </authorList>
    </citation>
    <scope>NUCLEOTIDE SEQUENCE [LARGE SCALE GENOMIC DNA]</scope>
    <source>
        <strain evidence="1">36N120E</strain>
    </source>
</reference>
<dbReference type="InParanoid" id="A0A0V0QWC7"/>
<accession>A0A0V0QWC7</accession>
<evidence type="ECO:0000313" key="2">
    <source>
        <dbReference type="Proteomes" id="UP000054937"/>
    </source>
</evidence>
<dbReference type="EMBL" id="LDAU01000098">
    <property type="protein sequence ID" value="KRX06248.1"/>
    <property type="molecule type" value="Genomic_DNA"/>
</dbReference>
<organism evidence="1 2">
    <name type="scientific">Pseudocohnilembus persalinus</name>
    <name type="common">Ciliate</name>
    <dbReference type="NCBI Taxonomy" id="266149"/>
    <lineage>
        <taxon>Eukaryota</taxon>
        <taxon>Sar</taxon>
        <taxon>Alveolata</taxon>
        <taxon>Ciliophora</taxon>
        <taxon>Intramacronucleata</taxon>
        <taxon>Oligohymenophorea</taxon>
        <taxon>Scuticociliatia</taxon>
        <taxon>Philasterida</taxon>
        <taxon>Pseudocohnilembidae</taxon>
        <taxon>Pseudocohnilembus</taxon>
    </lineage>
</organism>
<gene>
    <name evidence="1" type="ORF">PPERSA_06130</name>
</gene>
<protein>
    <submittedName>
        <fullName evidence="1">Uncharacterized protein</fullName>
    </submittedName>
</protein>
<dbReference type="AlphaFoldDB" id="A0A0V0QWC7"/>
<evidence type="ECO:0000313" key="1">
    <source>
        <dbReference type="EMBL" id="KRX06248.1"/>
    </source>
</evidence>
<name>A0A0V0QWC7_PSEPJ</name>
<proteinExistence type="predicted"/>
<comment type="caution">
    <text evidence="1">The sequence shown here is derived from an EMBL/GenBank/DDBJ whole genome shotgun (WGS) entry which is preliminary data.</text>
</comment>
<sequence>MERYGYNQGRLAPIKQDYKKLDKNYNKHLPKKQYNKIENIILMDNTLAQEEGFLFQFKNQFNFQDLTHTLPEEFDEMGEMESCLYFNFYVLSHLRYFASQFNENIIRTQSQEFYQTIQLPAIHLSVSQQSSYPEEYIRTTSKLYGRIIFHLLYYKREEQIQLRPTLQTLNKVESKKGPQQNSNIGLYQVY</sequence>
<dbReference type="Proteomes" id="UP000054937">
    <property type="component" value="Unassembled WGS sequence"/>
</dbReference>
<keyword evidence="2" id="KW-1185">Reference proteome</keyword>